<accession>A0A9J5WMS0</accession>
<reference evidence="2 3" key="1">
    <citation type="submission" date="2020-09" db="EMBL/GenBank/DDBJ databases">
        <title>De no assembly of potato wild relative species, Solanum commersonii.</title>
        <authorList>
            <person name="Cho K."/>
        </authorList>
    </citation>
    <scope>NUCLEOTIDE SEQUENCE [LARGE SCALE GENOMIC DNA]</scope>
    <source>
        <strain evidence="2">LZ3.2</strain>
        <tissue evidence="2">Leaf</tissue>
    </source>
</reference>
<gene>
    <name evidence="2" type="ORF">H5410_056316</name>
</gene>
<sequence length="273" mass="31007">MLPDEWVANVIGRARLPSRLVAGNQFGNSGRSTPNCDANDFNKLKEKPLIEIYVIHCMGWNRLLARVWLKIVCSVLLPAKHLIDVMRDKVVLVYMLMKGIPINVWAILRQNIMKFRNNLRWQFCYGGLITHFLRADGFKKEAVYLTVAFHPGLMGKIVYVTQTKALDTSHGPVMLAQERKAQDDITDEEMVALVDRYPLTESANFLCGTGPAFLEPLDDDEATTDEAMDEEDDDDAVNEEVNALMTRGTDSKSLQPFRIHTTIHESLQPFKRL</sequence>
<protein>
    <recommendedName>
        <fullName evidence="1">Putative plant transposon protein domain-containing protein</fullName>
    </recommendedName>
</protein>
<dbReference type="Pfam" id="PF20167">
    <property type="entry name" value="Transposase_32"/>
    <property type="match status" value="1"/>
</dbReference>
<name>A0A9J5WMS0_SOLCO</name>
<proteinExistence type="predicted"/>
<evidence type="ECO:0000313" key="2">
    <source>
        <dbReference type="EMBL" id="KAG5576182.1"/>
    </source>
</evidence>
<comment type="caution">
    <text evidence="2">The sequence shown here is derived from an EMBL/GenBank/DDBJ whole genome shotgun (WGS) entry which is preliminary data.</text>
</comment>
<organism evidence="2 3">
    <name type="scientific">Solanum commersonii</name>
    <name type="common">Commerson's wild potato</name>
    <name type="synonym">Commerson's nightshade</name>
    <dbReference type="NCBI Taxonomy" id="4109"/>
    <lineage>
        <taxon>Eukaryota</taxon>
        <taxon>Viridiplantae</taxon>
        <taxon>Streptophyta</taxon>
        <taxon>Embryophyta</taxon>
        <taxon>Tracheophyta</taxon>
        <taxon>Spermatophyta</taxon>
        <taxon>Magnoliopsida</taxon>
        <taxon>eudicotyledons</taxon>
        <taxon>Gunneridae</taxon>
        <taxon>Pentapetalae</taxon>
        <taxon>asterids</taxon>
        <taxon>lamiids</taxon>
        <taxon>Solanales</taxon>
        <taxon>Solanaceae</taxon>
        <taxon>Solanoideae</taxon>
        <taxon>Solaneae</taxon>
        <taxon>Solanum</taxon>
    </lineage>
</organism>
<feature type="domain" description="Putative plant transposon protein" evidence="1">
    <location>
        <begin position="64"/>
        <end position="137"/>
    </location>
</feature>
<evidence type="ECO:0000259" key="1">
    <source>
        <dbReference type="Pfam" id="PF20167"/>
    </source>
</evidence>
<dbReference type="EMBL" id="JACXVP010000011">
    <property type="protein sequence ID" value="KAG5576182.1"/>
    <property type="molecule type" value="Genomic_DNA"/>
</dbReference>
<keyword evidence="3" id="KW-1185">Reference proteome</keyword>
<dbReference type="OrthoDB" id="1319563at2759"/>
<evidence type="ECO:0000313" key="3">
    <source>
        <dbReference type="Proteomes" id="UP000824120"/>
    </source>
</evidence>
<dbReference type="AlphaFoldDB" id="A0A9J5WMS0"/>
<dbReference type="InterPro" id="IPR046796">
    <property type="entry name" value="Transposase_32_dom"/>
</dbReference>
<dbReference type="Proteomes" id="UP000824120">
    <property type="component" value="Chromosome 11"/>
</dbReference>